<dbReference type="AlphaFoldDB" id="A0A369UXM4"/>
<accession>A0A369UXM4</accession>
<organism evidence="1 2">
    <name type="scientific">Streptomyces parvulus</name>
    <dbReference type="NCBI Taxonomy" id="146923"/>
    <lineage>
        <taxon>Bacteria</taxon>
        <taxon>Bacillati</taxon>
        <taxon>Actinomycetota</taxon>
        <taxon>Actinomycetes</taxon>
        <taxon>Kitasatosporales</taxon>
        <taxon>Streptomycetaceae</taxon>
        <taxon>Streptomyces</taxon>
    </lineage>
</organism>
<dbReference type="Proteomes" id="UP000253742">
    <property type="component" value="Unassembled WGS sequence"/>
</dbReference>
<comment type="caution">
    <text evidence="1">The sequence shown here is derived from an EMBL/GenBank/DDBJ whole genome shotgun (WGS) entry which is preliminary data.</text>
</comment>
<gene>
    <name evidence="1" type="ORF">DVZ84_31240</name>
</gene>
<dbReference type="OrthoDB" id="9148135at2"/>
<dbReference type="RefSeq" id="WP_114532151.1">
    <property type="nucleotide sequence ID" value="NZ_QQBH01000029.1"/>
</dbReference>
<dbReference type="STRING" id="146923.Spa2297_21275"/>
<sequence length="427" mass="45149">MTKSTPITWTAASARRLERQFLAKSAATGAPAAGVAADVAAAMLGVHAQVLSAAELSIGLRSENITRSDVREALWPAAPPTAPPPAPASAPSLVKTHGPRGTVHLLPTRDLPMWCAALTAVPDGPASLAPDVRLTDDQAGQVVTAIGDALDGRCLTVDELGDEVVARTGPWAGDLVMPAFQTMWPRWRQVMHRAGQCGALSFGPHRGRKVTYTRPPRFTPLPPEEATRLLVRRYLRAYGPATPRHFARWLAAPPGWARDVFAGLAGEGEIEEVAFGVLGGGEAGAEQAGGKQAGGEGTPAWVAAGDTVFPDPPERDELLRGVSLLPYFDAYVVAAQPRERLFPGAARERALAGGQAGNFPVLMVDGTVAGVWHQLRRGRRTTVTVEPLGRLTARQERELAARVEQVGTVLEARAELVIGEVTVGAHA</sequence>
<evidence type="ECO:0000313" key="2">
    <source>
        <dbReference type="Proteomes" id="UP000253742"/>
    </source>
</evidence>
<keyword evidence="1" id="KW-0238">DNA-binding</keyword>
<dbReference type="EMBL" id="QQBH01000029">
    <property type="protein sequence ID" value="RDD85227.1"/>
    <property type="molecule type" value="Genomic_DNA"/>
</dbReference>
<protein>
    <submittedName>
        <fullName evidence="1">Winged helix DNA-binding domain-containing protein</fullName>
    </submittedName>
</protein>
<dbReference type="Pfam" id="PF06224">
    <property type="entry name" value="AlkZ-like"/>
    <property type="match status" value="1"/>
</dbReference>
<reference evidence="1 2" key="1">
    <citation type="submission" date="2018-07" db="EMBL/GenBank/DDBJ databases">
        <title>Genome guided investigation of antibiotics producing actinomycetales strain isolated from a Macau mangrove ecosystem.</title>
        <authorList>
            <person name="Hu D."/>
        </authorList>
    </citation>
    <scope>NUCLEOTIDE SEQUENCE [LARGE SCALE GENOMIC DNA]</scope>
    <source>
        <strain evidence="1 2">2297</strain>
    </source>
</reference>
<dbReference type="GO" id="GO:0003677">
    <property type="term" value="F:DNA binding"/>
    <property type="evidence" value="ECO:0007669"/>
    <property type="project" value="UniProtKB-KW"/>
</dbReference>
<dbReference type="InterPro" id="IPR009351">
    <property type="entry name" value="AlkZ-like"/>
</dbReference>
<name>A0A369UXM4_9ACTN</name>
<dbReference type="PANTHER" id="PTHR38479">
    <property type="entry name" value="LMO0824 PROTEIN"/>
    <property type="match status" value="1"/>
</dbReference>
<dbReference type="PANTHER" id="PTHR38479:SF2">
    <property type="entry name" value="WINGED HELIX DNA-BINDING DOMAIN-CONTAINING PROTEIN"/>
    <property type="match status" value="1"/>
</dbReference>
<proteinExistence type="predicted"/>
<evidence type="ECO:0000313" key="1">
    <source>
        <dbReference type="EMBL" id="RDD85227.1"/>
    </source>
</evidence>